<dbReference type="RefSeq" id="XP_008098981.1">
    <property type="nucleotide sequence ID" value="XM_008100790.1"/>
</dbReference>
<reference evidence="2" key="1">
    <citation type="journal article" date="2012" name="Nat. Genet.">
        <title>Lifestyle transitions in plant pathogenic Colletotrichum fungi deciphered by genome and transcriptome analyses.</title>
        <authorList>
            <person name="O'Connell R.J."/>
            <person name="Thon M.R."/>
            <person name="Hacquard S."/>
            <person name="Amyotte S.G."/>
            <person name="Kleemann J."/>
            <person name="Torres M.F."/>
            <person name="Damm U."/>
            <person name="Buiate E.A."/>
            <person name="Epstein L."/>
            <person name="Alkan N."/>
            <person name="Altmueller J."/>
            <person name="Alvarado-Balderrama L."/>
            <person name="Bauser C.A."/>
            <person name="Becker C."/>
            <person name="Birren B.W."/>
            <person name="Chen Z."/>
            <person name="Choi J."/>
            <person name="Crouch J.A."/>
            <person name="Duvick J.P."/>
            <person name="Farman M.A."/>
            <person name="Gan P."/>
            <person name="Heiman D."/>
            <person name="Henrissat B."/>
            <person name="Howard R.J."/>
            <person name="Kabbage M."/>
            <person name="Koch C."/>
            <person name="Kracher B."/>
            <person name="Kubo Y."/>
            <person name="Law A.D."/>
            <person name="Lebrun M.-H."/>
            <person name="Lee Y.-H."/>
            <person name="Miyara I."/>
            <person name="Moore N."/>
            <person name="Neumann U."/>
            <person name="Nordstroem K."/>
            <person name="Panaccione D.G."/>
            <person name="Panstruga R."/>
            <person name="Place M."/>
            <person name="Proctor R.H."/>
            <person name="Prusky D."/>
            <person name="Rech G."/>
            <person name="Reinhardt R."/>
            <person name="Rollins J.A."/>
            <person name="Rounsley S."/>
            <person name="Schardl C.L."/>
            <person name="Schwartz D.C."/>
            <person name="Shenoy N."/>
            <person name="Shirasu K."/>
            <person name="Sikhakolli U.R."/>
            <person name="Stueber K."/>
            <person name="Sukno S.A."/>
            <person name="Sweigard J.A."/>
            <person name="Takano Y."/>
            <person name="Takahara H."/>
            <person name="Trail F."/>
            <person name="van der Does H.C."/>
            <person name="Voll L.M."/>
            <person name="Will I."/>
            <person name="Young S."/>
            <person name="Zeng Q."/>
            <person name="Zhang J."/>
            <person name="Zhou S."/>
            <person name="Dickman M.B."/>
            <person name="Schulze-Lefert P."/>
            <person name="Ver Loren van Themaat E."/>
            <person name="Ma L.-J."/>
            <person name="Vaillancourt L.J."/>
        </authorList>
    </citation>
    <scope>NUCLEOTIDE SEQUENCE [LARGE SCALE GENOMIC DNA]</scope>
    <source>
        <strain evidence="2">M1.001 / M2 / FGSC 10212</strain>
    </source>
</reference>
<accession>E3QVS3</accession>
<protein>
    <submittedName>
        <fullName evidence="1">Uncharacterized protein</fullName>
    </submittedName>
</protein>
<dbReference type="GeneID" id="24415470"/>
<dbReference type="VEuPathDB" id="FungiDB:GLRG_10105"/>
<evidence type="ECO:0000313" key="2">
    <source>
        <dbReference type="Proteomes" id="UP000008782"/>
    </source>
</evidence>
<dbReference type="EMBL" id="GG697386">
    <property type="protein sequence ID" value="EFQ34961.1"/>
    <property type="molecule type" value="Genomic_DNA"/>
</dbReference>
<keyword evidence="2" id="KW-1185">Reference proteome</keyword>
<name>E3QVS3_COLGM</name>
<dbReference type="Proteomes" id="UP000008782">
    <property type="component" value="Unassembled WGS sequence"/>
</dbReference>
<sequence length="72" mass="7623">MRIVPSGATGYREQDMTFDHLAIMTGVAEKVPTGAADKERGLGPWSGPVVMSMSETIRMGLEKRDPSAGAGD</sequence>
<dbReference type="AlphaFoldDB" id="E3QVS3"/>
<dbReference type="HOGENOM" id="CLU_2722078_0_0_1"/>
<evidence type="ECO:0000313" key="1">
    <source>
        <dbReference type="EMBL" id="EFQ34961.1"/>
    </source>
</evidence>
<proteinExistence type="predicted"/>
<gene>
    <name evidence="1" type="ORF">GLRG_10105</name>
</gene>
<organism evidence="2">
    <name type="scientific">Colletotrichum graminicola (strain M1.001 / M2 / FGSC 10212)</name>
    <name type="common">Maize anthracnose fungus</name>
    <name type="synonym">Glomerella graminicola</name>
    <dbReference type="NCBI Taxonomy" id="645133"/>
    <lineage>
        <taxon>Eukaryota</taxon>
        <taxon>Fungi</taxon>
        <taxon>Dikarya</taxon>
        <taxon>Ascomycota</taxon>
        <taxon>Pezizomycotina</taxon>
        <taxon>Sordariomycetes</taxon>
        <taxon>Hypocreomycetidae</taxon>
        <taxon>Glomerellales</taxon>
        <taxon>Glomerellaceae</taxon>
        <taxon>Colletotrichum</taxon>
        <taxon>Colletotrichum graminicola species complex</taxon>
    </lineage>
</organism>